<proteinExistence type="predicted"/>
<evidence type="ECO:0000313" key="1">
    <source>
        <dbReference type="EMBL" id="XCD07479.1"/>
    </source>
</evidence>
<reference evidence="1" key="1">
    <citation type="submission" date="2024-03" db="EMBL/GenBank/DDBJ databases">
        <title>Diverse circular DNA viruses in blood, oral, and fecal samples of captive lemurs.</title>
        <authorList>
            <person name="Paietta E.N."/>
            <person name="Kraberger S."/>
            <person name="Lund M.C."/>
            <person name="Custer J.M."/>
            <person name="Vargas K.M."/>
            <person name="Ehmke E.E."/>
            <person name="Yoder A.D."/>
            <person name="Varsani A."/>
        </authorList>
    </citation>
    <scope>NUCLEOTIDE SEQUENCE</scope>
    <source>
        <strain evidence="1">Duke_28FS_1</strain>
    </source>
</reference>
<name>A0AAU8B5B7_9CAUD</name>
<dbReference type="EMBL" id="PP511791">
    <property type="protein sequence ID" value="XCD07479.1"/>
    <property type="molecule type" value="Genomic_DNA"/>
</dbReference>
<organism evidence="1">
    <name type="scientific">Dulem virus 39</name>
    <dbReference type="NCBI Taxonomy" id="3145757"/>
    <lineage>
        <taxon>Viruses</taxon>
        <taxon>Duplodnaviria</taxon>
        <taxon>Heunggongvirae</taxon>
        <taxon>Uroviricota</taxon>
        <taxon>Caudoviricetes</taxon>
    </lineage>
</organism>
<accession>A0AAU8B5B7</accession>
<protein>
    <submittedName>
        <fullName evidence="1">Uncharacterized protein</fullName>
    </submittedName>
</protein>
<sequence>MKQEGLIFAVATREGGEHNPKICLIDKEKYMKSRKMDGIMVSLQELNNGLI</sequence>